<dbReference type="EMBL" id="FQWB01000004">
    <property type="protein sequence ID" value="SHG48270.1"/>
    <property type="molecule type" value="Genomic_DNA"/>
</dbReference>
<reference evidence="5" key="1">
    <citation type="submission" date="2016-11" db="EMBL/GenBank/DDBJ databases">
        <authorList>
            <person name="Varghese N."/>
            <person name="Submissions S."/>
        </authorList>
    </citation>
    <scope>NUCLEOTIDE SEQUENCE [LARGE SCALE GENOMIC DNA]</scope>
    <source>
        <strain evidence="5">DSM 19978</strain>
    </source>
</reference>
<organism evidence="4 5">
    <name type="scientific">Flavobacterium fluvii</name>
    <dbReference type="NCBI Taxonomy" id="468056"/>
    <lineage>
        <taxon>Bacteria</taxon>
        <taxon>Pseudomonadati</taxon>
        <taxon>Bacteroidota</taxon>
        <taxon>Flavobacteriia</taxon>
        <taxon>Flavobacteriales</taxon>
        <taxon>Flavobacteriaceae</taxon>
        <taxon>Flavobacterium</taxon>
    </lineage>
</organism>
<dbReference type="Gene3D" id="3.10.50.40">
    <property type="match status" value="2"/>
</dbReference>
<feature type="chain" id="PRO_5009911568" evidence="2">
    <location>
        <begin position="32"/>
        <end position="477"/>
    </location>
</feature>
<keyword evidence="2" id="KW-0732">Signal</keyword>
<feature type="signal peptide" evidence="2">
    <location>
        <begin position="1"/>
        <end position="31"/>
    </location>
</feature>
<gene>
    <name evidence="4" type="ORF">SAMN05443549_104196</name>
</gene>
<keyword evidence="1" id="KW-0697">Rotamase</keyword>
<evidence type="ECO:0000256" key="1">
    <source>
        <dbReference type="PROSITE-ProRule" id="PRU00278"/>
    </source>
</evidence>
<feature type="domain" description="PpiC" evidence="3">
    <location>
        <begin position="304"/>
        <end position="399"/>
    </location>
</feature>
<accession>A0A1M5K6R6</accession>
<dbReference type="PANTHER" id="PTHR47245:SF2">
    <property type="entry name" value="PEPTIDYL-PROLYL CIS-TRANS ISOMERASE HP_0175-RELATED"/>
    <property type="match status" value="1"/>
</dbReference>
<dbReference type="GO" id="GO:0003755">
    <property type="term" value="F:peptidyl-prolyl cis-trans isomerase activity"/>
    <property type="evidence" value="ECO:0007669"/>
    <property type="project" value="UniProtKB-KW"/>
</dbReference>
<evidence type="ECO:0000313" key="5">
    <source>
        <dbReference type="Proteomes" id="UP000184516"/>
    </source>
</evidence>
<dbReference type="Gene3D" id="1.10.4030.10">
    <property type="entry name" value="Porin chaperone SurA, peptide-binding domain"/>
    <property type="match status" value="1"/>
</dbReference>
<dbReference type="SUPFAM" id="SSF109998">
    <property type="entry name" value="Triger factor/SurA peptide-binding domain-like"/>
    <property type="match status" value="1"/>
</dbReference>
<dbReference type="AlphaFoldDB" id="A0A1M5K6R6"/>
<name>A0A1M5K6R6_9FLAO</name>
<dbReference type="Pfam" id="PF00639">
    <property type="entry name" value="Rotamase"/>
    <property type="match status" value="2"/>
</dbReference>
<protein>
    <submittedName>
        <fullName evidence="4">Periplasmic chaperone for outer membrane proteins SurA</fullName>
    </submittedName>
</protein>
<keyword evidence="1" id="KW-0413">Isomerase</keyword>
<feature type="domain" description="PpiC" evidence="3">
    <location>
        <begin position="200"/>
        <end position="301"/>
    </location>
</feature>
<dbReference type="InterPro" id="IPR000297">
    <property type="entry name" value="PPIase_PpiC"/>
</dbReference>
<dbReference type="RefSeq" id="WP_073370537.1">
    <property type="nucleotide sequence ID" value="NZ_FQWB01000004.1"/>
</dbReference>
<dbReference type="Proteomes" id="UP000184516">
    <property type="component" value="Unassembled WGS sequence"/>
</dbReference>
<dbReference type="PANTHER" id="PTHR47245">
    <property type="entry name" value="PEPTIDYLPROLYL ISOMERASE"/>
    <property type="match status" value="1"/>
</dbReference>
<evidence type="ECO:0000259" key="3">
    <source>
        <dbReference type="PROSITE" id="PS50198"/>
    </source>
</evidence>
<evidence type="ECO:0000256" key="2">
    <source>
        <dbReference type="SAM" id="SignalP"/>
    </source>
</evidence>
<dbReference type="InterPro" id="IPR027304">
    <property type="entry name" value="Trigger_fact/SurA_dom_sf"/>
</dbReference>
<evidence type="ECO:0000313" key="4">
    <source>
        <dbReference type="EMBL" id="SHG48270.1"/>
    </source>
</evidence>
<dbReference type="STRING" id="468056.SAMN05443549_104196"/>
<dbReference type="PROSITE" id="PS50198">
    <property type="entry name" value="PPIC_PPIASE_2"/>
    <property type="match status" value="2"/>
</dbReference>
<sequence length="477" mass="54559">MLLKSRRMKFINNKIALTFFLLLFSSGIAIAQEIIKGDAVDTIAKTKPSQKQKIDGVIAKVGDYIILDSDIDKSYLEISSQGGSIKDITRCQMLGKLMEDKLYAHQAVQDSLKVTDSEVKSLMEERLSYMVEQIGSMEKVVKYYKKSSEEEFRTYFFDILKEQKLTSEMQKKIIDGVEITPEEVRNFFKKIPAAELPVFGAEMEVAQIIVTPKVSDAEKQKVINKLKEFKKEIQEGGSSFATKAVLYSQDPGSRATGGFYKMNRKTQFVKEFKEVAFSLAEGEISEPFETDFGFHIIYVEKIKGQDVELRHILLIPAVTPDDLKAAKEKITLIRKRIEDKEITFAEAAKTMSDEKETRANGGALINPRTQDTRFELTKMEPTLYGQISNLKENEVSLPILDEDQSGKKKYKLITVTNRIEDHTADYAKDYTKIKDLALKEKQFKAIGKWFDDKIKDTYIKVNGEYRDCTFTNNWLKK</sequence>
<dbReference type="OrthoDB" id="14196at2"/>
<dbReference type="InterPro" id="IPR050245">
    <property type="entry name" value="PrsA_foldase"/>
</dbReference>
<proteinExistence type="predicted"/>
<dbReference type="InterPro" id="IPR046357">
    <property type="entry name" value="PPIase_dom_sf"/>
</dbReference>
<keyword evidence="5" id="KW-1185">Reference proteome</keyword>
<dbReference type="SUPFAM" id="SSF54534">
    <property type="entry name" value="FKBP-like"/>
    <property type="match status" value="2"/>
</dbReference>